<dbReference type="Pfam" id="PF04740">
    <property type="entry name" value="LXG"/>
    <property type="match status" value="1"/>
</dbReference>
<protein>
    <submittedName>
        <fullName evidence="3">LXG domain-containing protein</fullName>
    </submittedName>
</protein>
<dbReference type="InterPro" id="IPR006829">
    <property type="entry name" value="LXG_dom"/>
</dbReference>
<keyword evidence="4" id="KW-1185">Reference proteome</keyword>
<sequence>MKVLKVSEVLQEIDQSIHKKESEKEQILAIRNSLNKIIELEHGLKGEGGIAIKEHFKVLHVPITLLLNQFLDQYITELKEIKDRITGYETDNGLITEEFIVQDVYKGLEKVEQYTQDSVEVMNDILMKVSHLVSTSYINPESLVSQINEAQRNNQKTIDQLNNLDETSTTSLKENSADLSKVSEFIGKVEGWSSSGIYLSEKTVLEIEEYFMTSDTIQNMIDDAIELSVEQGDSTFMGDISEWLDTLGKGTGGLDLVKGALAVTILSSKMLELTKDGNGNFIVKASPKWIKGSNKKYESKLAENIYKLLKSGDKTSGNPVLKYLGKYNNKPSGVLKEIIGLEKGTTRISFGKIISEHKGIFAFKEGDLKSYKAKVDVPKTVDQFKTAKGLTTVGKRIPIVGVAFSLVTNSGEFFNDENQYKSDWEKGGRFAAGIGMDVGIAGLTAGGAAIGTMIFPGVGTVIGGAVGAGIGIVGSWAVEDTVKGWGEKAGKWTEETISDTTENVKDALSDASDFVSGWFR</sequence>
<accession>A0ABS2Z867</accession>
<evidence type="ECO:0000259" key="2">
    <source>
        <dbReference type="PROSITE" id="PS51756"/>
    </source>
</evidence>
<evidence type="ECO:0000313" key="4">
    <source>
        <dbReference type="Proteomes" id="UP001319060"/>
    </source>
</evidence>
<dbReference type="EMBL" id="JAFHKS010000041">
    <property type="protein sequence ID" value="MBN3544312.1"/>
    <property type="molecule type" value="Genomic_DNA"/>
</dbReference>
<gene>
    <name evidence="3" type="ORF">JYA64_03280</name>
</gene>
<comment type="similarity">
    <text evidence="1">In the N-terminal section; belongs to the LXG family.</text>
</comment>
<feature type="domain" description="LXG" evidence="2">
    <location>
        <begin position="1"/>
        <end position="230"/>
    </location>
</feature>
<reference evidence="3 4" key="1">
    <citation type="submission" date="2021-01" db="EMBL/GenBank/DDBJ databases">
        <title>Genome Sequencing of Type Strains.</title>
        <authorList>
            <person name="Lemaire J.F."/>
            <person name="Inderbitzin P."/>
            <person name="Collins S.B."/>
            <person name="Wespe N."/>
            <person name="Knight-Connoni V."/>
        </authorList>
    </citation>
    <scope>NUCLEOTIDE SEQUENCE [LARGE SCALE GENOMIC DNA]</scope>
    <source>
        <strain evidence="3 4">DSM 14730</strain>
    </source>
</reference>
<dbReference type="Proteomes" id="UP001319060">
    <property type="component" value="Unassembled WGS sequence"/>
</dbReference>
<name>A0ABS2Z867_9BACL</name>
<dbReference type="PROSITE" id="PS51756">
    <property type="entry name" value="LXG"/>
    <property type="match status" value="1"/>
</dbReference>
<dbReference type="RefSeq" id="WP_188404113.1">
    <property type="nucleotide sequence ID" value="NZ_BMCE01000003.1"/>
</dbReference>
<evidence type="ECO:0000256" key="1">
    <source>
        <dbReference type="ARBA" id="ARBA00034117"/>
    </source>
</evidence>
<proteinExistence type="inferred from homology"/>
<evidence type="ECO:0000313" key="3">
    <source>
        <dbReference type="EMBL" id="MBN3544312.1"/>
    </source>
</evidence>
<comment type="caution">
    <text evidence="3">The sequence shown here is derived from an EMBL/GenBank/DDBJ whole genome shotgun (WGS) entry which is preliminary data.</text>
</comment>
<organism evidence="3 4">
    <name type="scientific">Fictibacillus barbaricus</name>
    <dbReference type="NCBI Taxonomy" id="182136"/>
    <lineage>
        <taxon>Bacteria</taxon>
        <taxon>Bacillati</taxon>
        <taxon>Bacillota</taxon>
        <taxon>Bacilli</taxon>
        <taxon>Bacillales</taxon>
        <taxon>Fictibacillaceae</taxon>
        <taxon>Fictibacillus</taxon>
    </lineage>
</organism>